<reference evidence="2 3" key="1">
    <citation type="submission" date="2017-10" db="EMBL/GenBank/DDBJ databases">
        <title>Comparative genomics in systemic dimorphic fungi from Ajellomycetaceae.</title>
        <authorList>
            <person name="Munoz J.F."/>
            <person name="Mcewen J.G."/>
            <person name="Clay O.K."/>
            <person name="Cuomo C.A."/>
        </authorList>
    </citation>
    <scope>NUCLEOTIDE SEQUENCE [LARGE SCALE GENOMIC DNA]</scope>
    <source>
        <strain evidence="2 3">UAMH7299</strain>
    </source>
</reference>
<gene>
    <name evidence="2" type="ORF">AJ80_08396</name>
</gene>
<dbReference type="OrthoDB" id="5378435at2759"/>
<accession>A0A2B7X8G0</accession>
<dbReference type="STRING" id="1447883.A0A2B7X8G0"/>
<sequence>MASQSYWYQPPTMPTGYTNPFPLSTMEGPVPSSTASLHKARSNRIYKTVSAGNSPNKLIMRRERRDTLAQRNPSARHSMLEGAFNVALASSAASQWNITAPSQAQQQHMPSTATTTTCASTQPAPNLQQYYPPAMMSWQDTSSQFSNSNNPAMIPQQPSYSFDQISALQQQQQRYLQHNNNAMQSLYTSTPQQYSYLDTYYSSLNAYNHSATASVEPSPACLLPMHHSPAQQHGMDYPHGGYTLSSPDDDIYGGASMLHSAMSTPDMLPLPQFPLEPKTPPAAPADTMTSSSSDELVGVGLYDEPDALLLWDQPGGTDCLGSLGGGMDDSIILQNPARKGLKLEETFDPTENPPQSDSEDAEADEEESQDASEKKGWADC</sequence>
<protein>
    <submittedName>
        <fullName evidence="2">Uncharacterized protein</fullName>
    </submittedName>
</protein>
<feature type="region of interest" description="Disordered" evidence="1">
    <location>
        <begin position="100"/>
        <end position="126"/>
    </location>
</feature>
<evidence type="ECO:0000313" key="3">
    <source>
        <dbReference type="Proteomes" id="UP000224634"/>
    </source>
</evidence>
<comment type="caution">
    <text evidence="2">The sequence shown here is derived from an EMBL/GenBank/DDBJ whole genome shotgun (WGS) entry which is preliminary data.</text>
</comment>
<proteinExistence type="predicted"/>
<keyword evidence="3" id="KW-1185">Reference proteome</keyword>
<feature type="compositionally biased region" description="Acidic residues" evidence="1">
    <location>
        <begin position="357"/>
        <end position="370"/>
    </location>
</feature>
<feature type="compositionally biased region" description="Polar residues" evidence="1">
    <location>
        <begin position="100"/>
        <end position="110"/>
    </location>
</feature>
<evidence type="ECO:0000313" key="2">
    <source>
        <dbReference type="EMBL" id="PGH05160.1"/>
    </source>
</evidence>
<feature type="compositionally biased region" description="Basic and acidic residues" evidence="1">
    <location>
        <begin position="371"/>
        <end position="380"/>
    </location>
</feature>
<name>A0A2B7X8G0_POLH7</name>
<feature type="region of interest" description="Disordered" evidence="1">
    <location>
        <begin position="336"/>
        <end position="380"/>
    </location>
</feature>
<dbReference type="Proteomes" id="UP000224634">
    <property type="component" value="Unassembled WGS sequence"/>
</dbReference>
<evidence type="ECO:0000256" key="1">
    <source>
        <dbReference type="SAM" id="MobiDB-lite"/>
    </source>
</evidence>
<feature type="compositionally biased region" description="Low complexity" evidence="1">
    <location>
        <begin position="111"/>
        <end position="121"/>
    </location>
</feature>
<organism evidence="2 3">
    <name type="scientific">Polytolypa hystricis (strain UAMH7299)</name>
    <dbReference type="NCBI Taxonomy" id="1447883"/>
    <lineage>
        <taxon>Eukaryota</taxon>
        <taxon>Fungi</taxon>
        <taxon>Dikarya</taxon>
        <taxon>Ascomycota</taxon>
        <taxon>Pezizomycotina</taxon>
        <taxon>Eurotiomycetes</taxon>
        <taxon>Eurotiomycetidae</taxon>
        <taxon>Onygenales</taxon>
        <taxon>Onygenales incertae sedis</taxon>
        <taxon>Polytolypa</taxon>
    </lineage>
</organism>
<dbReference type="AlphaFoldDB" id="A0A2B7X8G0"/>
<dbReference type="EMBL" id="PDNA01000190">
    <property type="protein sequence ID" value="PGH05160.1"/>
    <property type="molecule type" value="Genomic_DNA"/>
</dbReference>